<dbReference type="PANTHER" id="PTHR12755">
    <property type="entry name" value="CLEAVAGE/POLYADENYLATION FACTOR IA SUBUNIT CLP1P"/>
    <property type="match status" value="1"/>
</dbReference>
<dbReference type="Pfam" id="PF16573">
    <property type="entry name" value="CLP1_N"/>
    <property type="match status" value="1"/>
</dbReference>
<evidence type="ECO:0000256" key="2">
    <source>
        <dbReference type="ARBA" id="ARBA00022840"/>
    </source>
</evidence>
<dbReference type="GO" id="GO:0006388">
    <property type="term" value="P:tRNA splicing, via endonucleolytic cleavage and ligation"/>
    <property type="evidence" value="ECO:0007669"/>
    <property type="project" value="TreeGrafter"/>
</dbReference>
<accession>A0A7S0FD01</accession>
<reference evidence="6" key="1">
    <citation type="submission" date="2021-01" db="EMBL/GenBank/DDBJ databases">
        <authorList>
            <person name="Corre E."/>
            <person name="Pelletier E."/>
            <person name="Niang G."/>
            <person name="Scheremetjew M."/>
            <person name="Finn R."/>
            <person name="Kale V."/>
            <person name="Holt S."/>
            <person name="Cochrane G."/>
            <person name="Meng A."/>
            <person name="Brown T."/>
            <person name="Cohen L."/>
        </authorList>
    </citation>
    <scope>NUCLEOTIDE SEQUENCE</scope>
    <source>
        <strain evidence="6">Pbaha01</strain>
    </source>
</reference>
<dbReference type="Pfam" id="PF06807">
    <property type="entry name" value="Clp1"/>
    <property type="match status" value="1"/>
</dbReference>
<dbReference type="AlphaFoldDB" id="A0A7S0FD01"/>
<evidence type="ECO:0000259" key="5">
    <source>
        <dbReference type="Pfam" id="PF16575"/>
    </source>
</evidence>
<dbReference type="Gene3D" id="2.60.120.1030">
    <property type="entry name" value="Clp1, DNA binding domain"/>
    <property type="match status" value="1"/>
</dbReference>
<gene>
    <name evidence="6" type="ORF">PBAH0796_LOCUS7990</name>
</gene>
<evidence type="ECO:0008006" key="7">
    <source>
        <dbReference type="Google" id="ProtNLM"/>
    </source>
</evidence>
<evidence type="ECO:0000256" key="1">
    <source>
        <dbReference type="ARBA" id="ARBA00022741"/>
    </source>
</evidence>
<evidence type="ECO:0000259" key="3">
    <source>
        <dbReference type="Pfam" id="PF06807"/>
    </source>
</evidence>
<feature type="domain" description="Clp1 P-loop" evidence="5">
    <location>
        <begin position="180"/>
        <end position="376"/>
    </location>
</feature>
<proteinExistence type="predicted"/>
<protein>
    <recommendedName>
        <fullName evidence="7">Protein CLP1 homolog</fullName>
    </recommendedName>
</protein>
<dbReference type="Gene3D" id="2.40.30.330">
    <property type="entry name" value="Pre-mRNA cleavage complex subunit Clp1, C-terminal domain"/>
    <property type="match status" value="1"/>
</dbReference>
<evidence type="ECO:0000259" key="4">
    <source>
        <dbReference type="Pfam" id="PF16573"/>
    </source>
</evidence>
<feature type="domain" description="Clp1 C-terminal" evidence="3">
    <location>
        <begin position="382"/>
        <end position="488"/>
    </location>
</feature>
<dbReference type="GO" id="GO:0005634">
    <property type="term" value="C:nucleus"/>
    <property type="evidence" value="ECO:0007669"/>
    <property type="project" value="TreeGrafter"/>
</dbReference>
<feature type="domain" description="Clp1 N-terminal" evidence="4">
    <location>
        <begin position="62"/>
        <end position="166"/>
    </location>
</feature>
<evidence type="ECO:0000313" key="6">
    <source>
        <dbReference type="EMBL" id="CAD8352623.1"/>
    </source>
</evidence>
<sequence>MLSVPANWARDEKAVRRLVLWAAPDMVAAPLPVGLPQVLAPAAATSTALVPLDPAAPRIKELGPGCELRIIVDDDKHARVKLVAEVQHQVSRPGHPVSTSAEIFGAELVPGQDYPLLGGTRTAIYTWHGCKIQVSGPTLQEYDAPNVVMRDYLSCAAVLEQRRQRADDLGLPAPRALVCGSAFSGKSSLCQVLCNYALRREHTPIYVDLDPRYSSIRQLQGLPACVSATPVEHAADEEPQRRMAYFFGHIDWSDNPRLYERVVSHLSRVVLAKLAHNASPEGARVASSGLVVNAPCQPTPDLLQKIIEMFEIDVVFILDNEGLHAALSKMYAHCQRVNGVPKVEVVPLPKAGGVVQATPKRLRYLRALRVRDYFYGVMRDFHPYSVLVDLNDVQLVQIETALLSASMLPLGQESQKSLDFIVRGFSGSPQQLEHALLAVVRANSMNEVLYAPMCGLVLVTKVEEHALQLLCPAPPPLPTQYLLVGDFKNLKFIDI</sequence>
<name>A0A7S0FD01_9DINO</name>
<organism evidence="6">
    <name type="scientific">Pyrodinium bahamense</name>
    <dbReference type="NCBI Taxonomy" id="73915"/>
    <lineage>
        <taxon>Eukaryota</taxon>
        <taxon>Sar</taxon>
        <taxon>Alveolata</taxon>
        <taxon>Dinophyceae</taxon>
        <taxon>Gonyaulacales</taxon>
        <taxon>Pyrocystaceae</taxon>
        <taxon>Pyrodinium</taxon>
    </lineage>
</organism>
<dbReference type="Pfam" id="PF16575">
    <property type="entry name" value="CLP1_P"/>
    <property type="match status" value="1"/>
</dbReference>
<dbReference type="PANTHER" id="PTHR12755:SF6">
    <property type="entry name" value="POLYRIBONUCLEOTIDE 5'-HYDROXYL-KINASE CLP1"/>
    <property type="match status" value="1"/>
</dbReference>
<dbReference type="InterPro" id="IPR010655">
    <property type="entry name" value="Clp1_C"/>
</dbReference>
<dbReference type="InterPro" id="IPR027417">
    <property type="entry name" value="P-loop_NTPase"/>
</dbReference>
<keyword evidence="2" id="KW-0067">ATP-binding</keyword>
<dbReference type="InterPro" id="IPR032319">
    <property type="entry name" value="CLP1_P"/>
</dbReference>
<dbReference type="GO" id="GO:0031124">
    <property type="term" value="P:mRNA 3'-end processing"/>
    <property type="evidence" value="ECO:0007669"/>
    <property type="project" value="InterPro"/>
</dbReference>
<dbReference type="GO" id="GO:0051731">
    <property type="term" value="F:polynucleotide 5'-hydroxyl-kinase activity"/>
    <property type="evidence" value="ECO:0007669"/>
    <property type="project" value="InterPro"/>
</dbReference>
<dbReference type="EMBL" id="HBEG01013148">
    <property type="protein sequence ID" value="CAD8352623.1"/>
    <property type="molecule type" value="Transcribed_RNA"/>
</dbReference>
<dbReference type="InterPro" id="IPR032324">
    <property type="entry name" value="Clp1_N"/>
</dbReference>
<dbReference type="GO" id="GO:0005524">
    <property type="term" value="F:ATP binding"/>
    <property type="evidence" value="ECO:0007669"/>
    <property type="project" value="UniProtKB-KW"/>
</dbReference>
<keyword evidence="1" id="KW-0547">Nucleotide-binding</keyword>
<dbReference type="InterPro" id="IPR038238">
    <property type="entry name" value="Clp1_C_sf"/>
</dbReference>
<dbReference type="InterPro" id="IPR038239">
    <property type="entry name" value="Clp1_N_sf"/>
</dbReference>
<dbReference type="Gene3D" id="3.40.50.300">
    <property type="entry name" value="P-loop containing nucleotide triphosphate hydrolases"/>
    <property type="match status" value="1"/>
</dbReference>
<dbReference type="InterPro" id="IPR045116">
    <property type="entry name" value="Clp1/Grc3"/>
</dbReference>